<organism evidence="1 2">
    <name type="scientific">Gluconobacter oxydans</name>
    <name type="common">Gluconobacter suboxydans</name>
    <dbReference type="NCBI Taxonomy" id="442"/>
    <lineage>
        <taxon>Bacteria</taxon>
        <taxon>Pseudomonadati</taxon>
        <taxon>Pseudomonadota</taxon>
        <taxon>Alphaproteobacteria</taxon>
        <taxon>Acetobacterales</taxon>
        <taxon>Acetobacteraceae</taxon>
        <taxon>Gluconobacter</taxon>
    </lineage>
</organism>
<comment type="caution">
    <text evidence="1">The sequence shown here is derived from an EMBL/GenBank/DDBJ whole genome shotgun (WGS) entry which is preliminary data.</text>
</comment>
<dbReference type="EMBL" id="LHZG01000038">
    <property type="protein sequence ID" value="KXV23365.1"/>
    <property type="molecule type" value="Genomic_DNA"/>
</dbReference>
<protein>
    <submittedName>
        <fullName evidence="1">Uncharacterized protein</fullName>
    </submittedName>
</protein>
<dbReference type="PATRIC" id="fig|442.8.peg.251"/>
<reference evidence="1 2" key="1">
    <citation type="submission" date="2015-06" db="EMBL/GenBank/DDBJ databases">
        <title>Improved classification and identification of acetic acid bacteria using matrix-assisted laser desorption/ionization time-of-flight mass spectrometry; Gluconobacter nephelii and Gluconobacter uchimurae are later heterotypic synonyms of Gluconobacter japonicus and Gluconobacter oxydans, respectively.</title>
        <authorList>
            <person name="Li L."/>
            <person name="Cleenwerck I."/>
            <person name="De Vuyst L."/>
            <person name="Vandamme P."/>
        </authorList>
    </citation>
    <scope>NUCLEOTIDE SEQUENCE [LARGE SCALE GENOMIC DNA]</scope>
    <source>
        <strain evidence="1 2">LMG 1676</strain>
    </source>
</reference>
<dbReference type="AlphaFoldDB" id="A0A149S9I7"/>
<gene>
    <name evidence="1" type="ORF">AD934_00250</name>
</gene>
<evidence type="ECO:0000313" key="1">
    <source>
        <dbReference type="EMBL" id="KXV23365.1"/>
    </source>
</evidence>
<dbReference type="Proteomes" id="UP000075655">
    <property type="component" value="Unassembled WGS sequence"/>
</dbReference>
<name>A0A149S9I7_GLUOY</name>
<sequence length="60" mass="6984">MTAWVPRLVMVSWDLLVSYVRAISRDAGDFLLIGDLLQKHRQNRSIADLVSRHFYGPDFH</sequence>
<evidence type="ECO:0000313" key="2">
    <source>
        <dbReference type="Proteomes" id="UP000075655"/>
    </source>
</evidence>
<accession>A0A149S9I7</accession>
<proteinExistence type="predicted"/>